<name>A0A0N0RFA2_9CHLR</name>
<dbReference type="Proteomes" id="UP000037784">
    <property type="component" value="Unassembled WGS sequence"/>
</dbReference>
<feature type="compositionally biased region" description="Low complexity" evidence="1">
    <location>
        <begin position="110"/>
        <end position="122"/>
    </location>
</feature>
<sequence length="185" mass="20301">MSEERRDEQQNKIDVVAELRELGQQIGEAMQALADELEDLVEDVAKREEVQRLREQAAKAAERVRDPETQEKWRRELVETFRDFSESLTAALERVRAQRAASGERAADTAASEGEGAAVASETKATLEEVARAAETFAAGVARAMSALLGKAAETLSEFAERTGQREVKPSAEETTPAQDEEPQG</sequence>
<reference evidence="4" key="3">
    <citation type="submission" date="2015-08" db="EMBL/GenBank/DDBJ databases">
        <title>Draft Genome Sequence of a Heterotrophic Facultative Anaerobic Bacterium Ardenticatena maritima Strain 110S.</title>
        <authorList>
            <person name="Kawaichi S."/>
            <person name="Yoshida T."/>
            <person name="Sako Y."/>
            <person name="Nakamura R."/>
        </authorList>
    </citation>
    <scope>NUCLEOTIDE SEQUENCE [LARGE SCALE GENOMIC DNA]</scope>
    <source>
        <strain evidence="4">110S</strain>
    </source>
</reference>
<evidence type="ECO:0000256" key="1">
    <source>
        <dbReference type="SAM" id="MobiDB-lite"/>
    </source>
</evidence>
<dbReference type="Proteomes" id="UP000050502">
    <property type="component" value="Unassembled WGS sequence"/>
</dbReference>
<dbReference type="EMBL" id="LGKN01000003">
    <property type="protein sequence ID" value="KPL89333.1"/>
    <property type="molecule type" value="Genomic_DNA"/>
</dbReference>
<evidence type="ECO:0000313" key="5">
    <source>
        <dbReference type="Proteomes" id="UP000050502"/>
    </source>
</evidence>
<comment type="caution">
    <text evidence="2">The sequence shown here is derived from an EMBL/GenBank/DDBJ whole genome shotgun (WGS) entry which is preliminary data.</text>
</comment>
<accession>A0A0N0RFA2</accession>
<evidence type="ECO:0000313" key="2">
    <source>
        <dbReference type="EMBL" id="GAP61958.1"/>
    </source>
</evidence>
<keyword evidence="4" id="KW-1185">Reference proteome</keyword>
<dbReference type="AlphaFoldDB" id="A0A0N0RFA2"/>
<evidence type="ECO:0000313" key="3">
    <source>
        <dbReference type="EMBL" id="KPL89333.1"/>
    </source>
</evidence>
<dbReference type="EMBL" id="BBZA01000022">
    <property type="protein sequence ID" value="GAP61958.1"/>
    <property type="molecule type" value="Genomic_DNA"/>
</dbReference>
<gene>
    <name evidence="2" type="ORF">ARMA_0381</name>
    <name evidence="3" type="ORF">SE16_02395</name>
</gene>
<evidence type="ECO:0000313" key="4">
    <source>
        <dbReference type="Proteomes" id="UP000037784"/>
    </source>
</evidence>
<feature type="compositionally biased region" description="Basic and acidic residues" evidence="1">
    <location>
        <begin position="159"/>
        <end position="172"/>
    </location>
</feature>
<protein>
    <submittedName>
        <fullName evidence="2">Uncharacterized protein</fullName>
    </submittedName>
</protein>
<dbReference type="STRING" id="872965.SE16_02395"/>
<dbReference type="RefSeq" id="WP_054491888.1">
    <property type="nucleotide sequence ID" value="NZ_BBZA01000022.1"/>
</dbReference>
<proteinExistence type="predicted"/>
<organism evidence="2 4">
    <name type="scientific">Ardenticatena maritima</name>
    <dbReference type="NCBI Taxonomy" id="872965"/>
    <lineage>
        <taxon>Bacteria</taxon>
        <taxon>Bacillati</taxon>
        <taxon>Chloroflexota</taxon>
        <taxon>Ardenticatenia</taxon>
        <taxon>Ardenticatenales</taxon>
        <taxon>Ardenticatenaceae</taxon>
        <taxon>Ardenticatena</taxon>
    </lineage>
</organism>
<feature type="region of interest" description="Disordered" evidence="1">
    <location>
        <begin position="158"/>
        <end position="185"/>
    </location>
</feature>
<reference evidence="3 5" key="2">
    <citation type="submission" date="2015-07" db="EMBL/GenBank/DDBJ databases">
        <title>Whole genome sequence of Ardenticatena maritima DSM 23922.</title>
        <authorList>
            <person name="Hemp J."/>
            <person name="Ward L.M."/>
            <person name="Pace L.A."/>
            <person name="Fischer W.W."/>
        </authorList>
    </citation>
    <scope>NUCLEOTIDE SEQUENCE [LARGE SCALE GENOMIC DNA]</scope>
    <source>
        <strain evidence="3 5">110S</strain>
    </source>
</reference>
<reference evidence="2 4" key="1">
    <citation type="journal article" date="2015" name="Genome Announc.">
        <title>Draft Genome Sequence of a Heterotrophic Facultative Anaerobic Thermophilic Bacterium, Ardenticatena maritima Strain 110ST.</title>
        <authorList>
            <person name="Kawaichi S."/>
            <person name="Yoshida T."/>
            <person name="Sako Y."/>
            <person name="Nakamura R."/>
        </authorList>
    </citation>
    <scope>NUCLEOTIDE SEQUENCE [LARGE SCALE GENOMIC DNA]</scope>
    <source>
        <strain evidence="2 4">110S</strain>
    </source>
</reference>
<feature type="region of interest" description="Disordered" evidence="1">
    <location>
        <begin position="99"/>
        <end position="123"/>
    </location>
</feature>
<dbReference type="InParanoid" id="A0A0N0RFA2"/>